<keyword evidence="20" id="KW-1185">Reference proteome</keyword>
<keyword evidence="9 16" id="KW-1133">Transmembrane helix</keyword>
<feature type="transmembrane region" description="Helical" evidence="16">
    <location>
        <begin position="141"/>
        <end position="164"/>
    </location>
</feature>
<proteinExistence type="predicted"/>
<organism evidence="19 20">
    <name type="scientific">Caenorhabditis angaria</name>
    <dbReference type="NCBI Taxonomy" id="860376"/>
    <lineage>
        <taxon>Eukaryota</taxon>
        <taxon>Metazoa</taxon>
        <taxon>Ecdysozoa</taxon>
        <taxon>Nematoda</taxon>
        <taxon>Chromadorea</taxon>
        <taxon>Rhabditida</taxon>
        <taxon>Rhabditina</taxon>
        <taxon>Rhabditomorpha</taxon>
        <taxon>Rhabditoidea</taxon>
        <taxon>Rhabditidae</taxon>
        <taxon>Peloderinae</taxon>
        <taxon>Caenorhabditis</taxon>
    </lineage>
</organism>
<keyword evidence="6" id="KW-0999">Mitochondrion inner membrane</keyword>
<keyword evidence="5" id="KW-0479">Metal-binding</keyword>
<feature type="domain" description="EF-hand" evidence="17">
    <location>
        <begin position="626"/>
        <end position="661"/>
    </location>
</feature>
<evidence type="ECO:0000256" key="8">
    <source>
        <dbReference type="ARBA" id="ARBA00022946"/>
    </source>
</evidence>
<evidence type="ECO:0000256" key="5">
    <source>
        <dbReference type="ARBA" id="ARBA00022723"/>
    </source>
</evidence>
<keyword evidence="7" id="KW-0106">Calcium</keyword>
<keyword evidence="3" id="KW-0109">Calcium transport</keyword>
<evidence type="ECO:0000256" key="12">
    <source>
        <dbReference type="ARBA" id="ARBA00023128"/>
    </source>
</evidence>
<feature type="coiled-coil region" evidence="15">
    <location>
        <begin position="546"/>
        <end position="580"/>
    </location>
</feature>
<evidence type="ECO:0000256" key="13">
    <source>
        <dbReference type="ARBA" id="ARBA00023136"/>
    </source>
</evidence>
<evidence type="ECO:0008006" key="21">
    <source>
        <dbReference type="Google" id="ProtNLM"/>
    </source>
</evidence>
<dbReference type="GO" id="GO:0030003">
    <property type="term" value="P:intracellular monoatomic cation homeostasis"/>
    <property type="evidence" value="ECO:0007669"/>
    <property type="project" value="TreeGrafter"/>
</dbReference>
<sequence>MSLRHISKSYQIGRHAYRHLMASSRFNPYLATSSSHFCTTSLRYAAADKSKIENTLKMLREDMQKQDEERQLKLMKSDKAVAVVKPPLKDRIIHELKHYYHGFRLLALETRVSSKYMWRVLRGATLTRRERQQLVRTVSDLFRLVPFSFFIIVPFMELALPIFIKLFPNMLPSTFQETSKEEEKLRKQVKLRVEMAKFLQDTIEEIGLERKNHNKDASKSLEFAHFIKKVRNEGGYVSNEELLKFSKLFEDELTLDNLSMGQLRSLCRLMGLNSLGSPEILRFQLNMKIRELKADDKQIAAEGGIDALSSLDLQQACRARGMRAIGVSEERLKEQLVQWLELSLNDKVPPSLLLLSRTLYLPEDVSFTDRLKAIVQNLPDGIAETTRQKLTEIEGGTIDHKARIALIKSIEQAISDEKQVQKKRAEQEKAAAEKLKEQKLASAEAIVDEIKQTVEELAKPIVSAAETVAAKTANVIATATSTAKETAKDIKLDKKDLESIETIIVGGSIPEAKNDILGLKEKVIEHREDLIEIHALDGAFAETKIAKRLRHKLDSMIENVDSMVQKLEDEKRNIQEQLSDPAIEGDADLKKKREVRIQDVIDSLSKLKENDASANQKDGAAEEYAKQKERIEVLLKTIDEDEDGIVDKNLVLEVIELLEKHSEVNLSASQVASLIGTLKKEDEVATLTGDIEKVQAGLYEMPVLPTGPSSAAAFNQQSDREIVAEDIEKEVKKVQNGDVVVEIPDVDSKITSTLSRQEQQRKSDPPM</sequence>
<evidence type="ECO:0000256" key="11">
    <source>
        <dbReference type="ARBA" id="ARBA00023065"/>
    </source>
</evidence>
<evidence type="ECO:0000256" key="16">
    <source>
        <dbReference type="SAM" id="Phobius"/>
    </source>
</evidence>
<feature type="coiled-coil region" evidence="15">
    <location>
        <begin position="410"/>
        <end position="442"/>
    </location>
</feature>
<evidence type="ECO:0000256" key="15">
    <source>
        <dbReference type="SAM" id="Coils"/>
    </source>
</evidence>
<evidence type="ECO:0000256" key="7">
    <source>
        <dbReference type="ARBA" id="ARBA00022837"/>
    </source>
</evidence>
<evidence type="ECO:0000313" key="20">
    <source>
        <dbReference type="Proteomes" id="UP001152747"/>
    </source>
</evidence>
<comment type="caution">
    <text evidence="19">The sequence shown here is derived from an EMBL/GenBank/DDBJ whole genome shotgun (WGS) entry which is preliminary data.</text>
</comment>
<accession>A0A9P1N8Q5</accession>
<evidence type="ECO:0000256" key="1">
    <source>
        <dbReference type="ARBA" id="ARBA00004434"/>
    </source>
</evidence>
<keyword evidence="10 15" id="KW-0175">Coiled coil</keyword>
<dbReference type="Proteomes" id="UP001152747">
    <property type="component" value="Unassembled WGS sequence"/>
</dbReference>
<dbReference type="OrthoDB" id="624114at2759"/>
<keyword evidence="8" id="KW-0809">Transit peptide</keyword>
<evidence type="ECO:0000256" key="3">
    <source>
        <dbReference type="ARBA" id="ARBA00022568"/>
    </source>
</evidence>
<evidence type="ECO:0000256" key="6">
    <source>
        <dbReference type="ARBA" id="ARBA00022792"/>
    </source>
</evidence>
<dbReference type="PANTHER" id="PTHR14009:SF1">
    <property type="entry name" value="MITOCHONDRIAL PROTON_CALCIUM EXCHANGER PROTEIN"/>
    <property type="match status" value="1"/>
</dbReference>
<dbReference type="GO" id="GO:0005509">
    <property type="term" value="F:calcium ion binding"/>
    <property type="evidence" value="ECO:0007669"/>
    <property type="project" value="InterPro"/>
</dbReference>
<dbReference type="InterPro" id="IPR033122">
    <property type="entry name" value="LETM1-like_RBD"/>
</dbReference>
<evidence type="ECO:0000256" key="9">
    <source>
        <dbReference type="ARBA" id="ARBA00022989"/>
    </source>
</evidence>
<feature type="domain" description="Letm1 RBD" evidence="18">
    <location>
        <begin position="187"/>
        <end position="459"/>
    </location>
</feature>
<evidence type="ECO:0000256" key="14">
    <source>
        <dbReference type="PROSITE-ProRule" id="PRU01094"/>
    </source>
</evidence>
<evidence type="ECO:0000256" key="10">
    <source>
        <dbReference type="ARBA" id="ARBA00023054"/>
    </source>
</evidence>
<dbReference type="InterPro" id="IPR059005">
    <property type="entry name" value="LETM1_C"/>
</dbReference>
<dbReference type="AlphaFoldDB" id="A0A9P1N8Q5"/>
<keyword evidence="12 14" id="KW-0496">Mitochondrion</keyword>
<dbReference type="Pfam" id="PF07766">
    <property type="entry name" value="LETM1_RBD"/>
    <property type="match status" value="1"/>
</dbReference>
<dbReference type="InterPro" id="IPR044202">
    <property type="entry name" value="LETM1/MDM38-like"/>
</dbReference>
<evidence type="ECO:0000259" key="18">
    <source>
        <dbReference type="PROSITE" id="PS51758"/>
    </source>
</evidence>
<keyword evidence="11" id="KW-0406">Ion transport</keyword>
<dbReference type="PROSITE" id="PS50222">
    <property type="entry name" value="EF_HAND_2"/>
    <property type="match status" value="1"/>
</dbReference>
<comment type="subcellular location">
    <subcellularLocation>
        <location evidence="1">Mitochondrion inner membrane</location>
        <topology evidence="1">Single-pass membrane protein</topology>
    </subcellularLocation>
</comment>
<dbReference type="GO" id="GO:0043022">
    <property type="term" value="F:ribosome binding"/>
    <property type="evidence" value="ECO:0007669"/>
    <property type="project" value="InterPro"/>
</dbReference>
<evidence type="ECO:0000256" key="2">
    <source>
        <dbReference type="ARBA" id="ARBA00022448"/>
    </source>
</evidence>
<evidence type="ECO:0000259" key="17">
    <source>
        <dbReference type="PROSITE" id="PS50222"/>
    </source>
</evidence>
<dbReference type="InterPro" id="IPR002048">
    <property type="entry name" value="EF_hand_dom"/>
</dbReference>
<dbReference type="Pfam" id="PF26561">
    <property type="entry name" value="LETM1_C"/>
    <property type="match status" value="1"/>
</dbReference>
<dbReference type="PANTHER" id="PTHR14009">
    <property type="entry name" value="LEUCINE ZIPPER-EF-HAND CONTAINING TRANSMEMBRANE PROTEIN"/>
    <property type="match status" value="1"/>
</dbReference>
<protein>
    <recommendedName>
        <fullName evidence="21">Mitochondrial proton/calcium exchanger protein</fullName>
    </recommendedName>
</protein>
<dbReference type="EMBL" id="CANHGI010000005">
    <property type="protein sequence ID" value="CAI5452276.1"/>
    <property type="molecule type" value="Genomic_DNA"/>
</dbReference>
<keyword evidence="13 16" id="KW-0472">Membrane</keyword>
<dbReference type="PROSITE" id="PS51758">
    <property type="entry name" value="LETM1_RBD"/>
    <property type="match status" value="1"/>
</dbReference>
<dbReference type="GO" id="GO:0005743">
    <property type="term" value="C:mitochondrial inner membrane"/>
    <property type="evidence" value="ECO:0007669"/>
    <property type="project" value="UniProtKB-SubCell"/>
</dbReference>
<name>A0A9P1N8Q5_9PELO</name>
<gene>
    <name evidence="19" type="ORF">CAMP_LOCUS14913</name>
</gene>
<evidence type="ECO:0000256" key="4">
    <source>
        <dbReference type="ARBA" id="ARBA00022692"/>
    </source>
</evidence>
<evidence type="ECO:0000313" key="19">
    <source>
        <dbReference type="EMBL" id="CAI5452276.1"/>
    </source>
</evidence>
<keyword evidence="4 16" id="KW-0812">Transmembrane</keyword>
<keyword evidence="2" id="KW-0813">Transport</keyword>
<reference evidence="19" key="1">
    <citation type="submission" date="2022-11" db="EMBL/GenBank/DDBJ databases">
        <authorList>
            <person name="Kikuchi T."/>
        </authorList>
    </citation>
    <scope>NUCLEOTIDE SEQUENCE</scope>
    <source>
        <strain evidence="19">PS1010</strain>
    </source>
</reference>